<feature type="region of interest" description="Disordered" evidence="1">
    <location>
        <begin position="1"/>
        <end position="118"/>
    </location>
</feature>
<reference evidence="2" key="2">
    <citation type="submission" date="2023-04" db="EMBL/GenBank/DDBJ databases">
        <authorList>
            <person name="Bruccoleri R.E."/>
            <person name="Oakeley E.J."/>
            <person name="Faust A.-M."/>
            <person name="Dessus-Babus S."/>
            <person name="Altorfer M."/>
            <person name="Burckhardt D."/>
            <person name="Oertli M."/>
            <person name="Naumann U."/>
            <person name="Petersen F."/>
            <person name="Wong J."/>
        </authorList>
    </citation>
    <scope>NUCLEOTIDE SEQUENCE</scope>
    <source>
        <strain evidence="2">GSM-AAB239-AS_SAM_17_03QT</strain>
        <tissue evidence="2">Leaf</tissue>
    </source>
</reference>
<dbReference type="PANTHER" id="PTHR38371">
    <property type="entry name" value="RHO GTPASE-ACTIVATING PROTEIN"/>
    <property type="match status" value="1"/>
</dbReference>
<evidence type="ECO:0000313" key="2">
    <source>
        <dbReference type="EMBL" id="KAJ6843568.1"/>
    </source>
</evidence>
<feature type="region of interest" description="Disordered" evidence="1">
    <location>
        <begin position="469"/>
        <end position="490"/>
    </location>
</feature>
<evidence type="ECO:0000313" key="3">
    <source>
        <dbReference type="Proteomes" id="UP001140949"/>
    </source>
</evidence>
<feature type="compositionally biased region" description="Polar residues" evidence="1">
    <location>
        <begin position="109"/>
        <end position="118"/>
    </location>
</feature>
<dbReference type="AlphaFoldDB" id="A0AAX6HRX8"/>
<gene>
    <name evidence="2" type="ORF">M6B38_295750</name>
</gene>
<sequence length="490" mass="54942">MEDFTAPSFSLGFDFDDEEEQPPPLPNPSPNRREEGFDSDETLDPDPEDEEEEEEAEEAEPLPRPVLKRLRRGPPPPEPPPEAEEKIVLDDDIEDLSSQEEHRRPDQSPFLQSRASCGSSNFSLHSCGIVSSQAANKLKGAKITPASNASTSASFEASTSNNSFPRLTVSPLRKIHLLDSDLDDPSFNKGRAQDSKEVDTSKKWTQCTQYATENNRKTFKWHKTREDLWKDFSAKENISLATPAFDEFCEEYFTSAKYQKVGQQKESNRSLNSSRVLDPDNSVNEYEGCYQHKSVSEKPVDSWEFPHPQPPAYKYLYHDDARIRRLIRERLPFFVPIGEVNGKENQLGVELDYMSQFGPTKGLGGPMKGSSVPTKGPHQVHGTHKKGLQGSSKTRGKRSCSSVKEASDATESWVNPRCSASLPKDATKRRVSAVGGGSGRWFTSENGRKVYITKDGTELSGRIAYRQYRKDSGAGFRKGRKKAAAKRKRK</sequence>
<keyword evidence="3" id="KW-1185">Reference proteome</keyword>
<feature type="compositionally biased region" description="Basic residues" evidence="1">
    <location>
        <begin position="477"/>
        <end position="490"/>
    </location>
</feature>
<name>A0AAX6HRX8_IRIPA</name>
<dbReference type="Proteomes" id="UP001140949">
    <property type="component" value="Unassembled WGS sequence"/>
</dbReference>
<comment type="caution">
    <text evidence="2">The sequence shown here is derived from an EMBL/GenBank/DDBJ whole genome shotgun (WGS) entry which is preliminary data.</text>
</comment>
<accession>A0AAX6HRX8</accession>
<dbReference type="PANTHER" id="PTHR38371:SF1">
    <property type="entry name" value="RHO GTPASE-ACTIVATING PROTEIN"/>
    <property type="match status" value="1"/>
</dbReference>
<dbReference type="EMBL" id="JANAVB010007198">
    <property type="protein sequence ID" value="KAJ6843568.1"/>
    <property type="molecule type" value="Genomic_DNA"/>
</dbReference>
<reference evidence="2" key="1">
    <citation type="journal article" date="2023" name="GigaByte">
        <title>Genome assembly of the bearded iris, Iris pallida Lam.</title>
        <authorList>
            <person name="Bruccoleri R.E."/>
            <person name="Oakeley E.J."/>
            <person name="Faust A.M.E."/>
            <person name="Altorfer M."/>
            <person name="Dessus-Babus S."/>
            <person name="Burckhardt D."/>
            <person name="Oertli M."/>
            <person name="Naumann U."/>
            <person name="Petersen F."/>
            <person name="Wong J."/>
        </authorList>
    </citation>
    <scope>NUCLEOTIDE SEQUENCE</scope>
    <source>
        <strain evidence="2">GSM-AAB239-AS_SAM_17_03QT</strain>
    </source>
</reference>
<organism evidence="2 3">
    <name type="scientific">Iris pallida</name>
    <name type="common">Sweet iris</name>
    <dbReference type="NCBI Taxonomy" id="29817"/>
    <lineage>
        <taxon>Eukaryota</taxon>
        <taxon>Viridiplantae</taxon>
        <taxon>Streptophyta</taxon>
        <taxon>Embryophyta</taxon>
        <taxon>Tracheophyta</taxon>
        <taxon>Spermatophyta</taxon>
        <taxon>Magnoliopsida</taxon>
        <taxon>Liliopsida</taxon>
        <taxon>Asparagales</taxon>
        <taxon>Iridaceae</taxon>
        <taxon>Iridoideae</taxon>
        <taxon>Irideae</taxon>
        <taxon>Iris</taxon>
    </lineage>
</organism>
<evidence type="ECO:0000256" key="1">
    <source>
        <dbReference type="SAM" id="MobiDB-lite"/>
    </source>
</evidence>
<feature type="compositionally biased region" description="Polar residues" evidence="1">
    <location>
        <begin position="389"/>
        <end position="406"/>
    </location>
</feature>
<proteinExistence type="predicted"/>
<protein>
    <submittedName>
        <fullName evidence="2">Uncharacterized protein</fullName>
    </submittedName>
</protein>
<feature type="compositionally biased region" description="Acidic residues" evidence="1">
    <location>
        <begin position="37"/>
        <end position="60"/>
    </location>
</feature>
<feature type="region of interest" description="Disordered" evidence="1">
    <location>
        <begin position="364"/>
        <end position="406"/>
    </location>
</feature>